<dbReference type="OrthoDB" id="5383784at2759"/>
<keyword evidence="3" id="KW-1185">Reference proteome</keyword>
<protein>
    <submittedName>
        <fullName evidence="2">Uncharacterized protein</fullName>
    </submittedName>
</protein>
<feature type="compositionally biased region" description="Low complexity" evidence="1">
    <location>
        <begin position="272"/>
        <end position="302"/>
    </location>
</feature>
<evidence type="ECO:0000256" key="1">
    <source>
        <dbReference type="SAM" id="MobiDB-lite"/>
    </source>
</evidence>
<sequence length="597" mass="65152">MYSLLQSLHLVHPNSLPGLQFLIPLGEFSVLQFPSLPAELSVEAFSGFLFSALKTPALMVYTYMYFRPLVELRLYRLIRRRLPKPSLADELSIKVAFENDLIDWMVPTLGRRADEENYRGHLSLFDDIIYELGFYRYLVLRCFGIKTHPGIRPSEPAATSRHRGELVESPSPDIEPIQSQRQPRARRLQRQSAVPPAPEELLRGQVPNMNPVSDQTLEQSLDLGESRVLSSEEHRISQSPAEMSSGDFSELAPPDTMPSVAGPPSNPENMDRSAAASRRNSRSNTLFSRSSSPETSSPTSPRVRASLIHQNSDVITMQLELLGNRQSRNQGESPTGNDSEQAEVNGAPARRRSVSELLDSLLANQGQNLSTIVHSDAMDSDSLSNMTAGGTPAGGDTGQIDLLQDGLERPTTEGAVAMPADEEHLTSLGNILPDSIEEPGHDESQNQPAEGEEILENGVDSELPPLTLADHNTHDDAPDNLSTPHRVTILSCLPVDSLATHLASIATTVIFMPIESLYLRSLASSYLSSTSAPTVLRSDVFPMRAWAGGGSRSDALAYMGKLMLMVGMHAAVNASLWGIVSGSAMRIGRRFCGWGTL</sequence>
<evidence type="ECO:0000313" key="2">
    <source>
        <dbReference type="EMBL" id="GFF16492.1"/>
    </source>
</evidence>
<dbReference type="AlphaFoldDB" id="A0A5M3Z1H5"/>
<feature type="compositionally biased region" description="Polar residues" evidence="1">
    <location>
        <begin position="207"/>
        <end position="219"/>
    </location>
</feature>
<dbReference type="VEuPathDB" id="FungiDB:ATEG_05450"/>
<proteinExistence type="predicted"/>
<accession>A0A5M3Z1H5</accession>
<name>A0A5M3Z1H5_ASPTE</name>
<reference evidence="2 3" key="1">
    <citation type="submission" date="2020-01" db="EMBL/GenBank/DDBJ databases">
        <title>Aspergillus terreus IFO 6365 whole genome shotgun sequence.</title>
        <authorList>
            <person name="Kanamasa S."/>
            <person name="Takahashi H."/>
        </authorList>
    </citation>
    <scope>NUCLEOTIDE SEQUENCE [LARGE SCALE GENOMIC DNA]</scope>
    <source>
        <strain evidence="2 3">IFO 6365</strain>
    </source>
</reference>
<feature type="region of interest" description="Disordered" evidence="1">
    <location>
        <begin position="151"/>
        <end position="303"/>
    </location>
</feature>
<dbReference type="EMBL" id="BLJY01000005">
    <property type="protein sequence ID" value="GFF16492.1"/>
    <property type="molecule type" value="Genomic_DNA"/>
</dbReference>
<evidence type="ECO:0000313" key="3">
    <source>
        <dbReference type="Proteomes" id="UP000452235"/>
    </source>
</evidence>
<dbReference type="Proteomes" id="UP000452235">
    <property type="component" value="Unassembled WGS sequence"/>
</dbReference>
<gene>
    <name evidence="2" type="ORF">ATEIFO6365_0005068400</name>
</gene>
<comment type="caution">
    <text evidence="2">The sequence shown here is derived from an EMBL/GenBank/DDBJ whole genome shotgun (WGS) entry which is preliminary data.</text>
</comment>
<feature type="region of interest" description="Disordered" evidence="1">
    <location>
        <begin position="431"/>
        <end position="450"/>
    </location>
</feature>
<feature type="compositionally biased region" description="Polar residues" evidence="1">
    <location>
        <begin position="327"/>
        <end position="339"/>
    </location>
</feature>
<feature type="region of interest" description="Disordered" evidence="1">
    <location>
        <begin position="327"/>
        <end position="349"/>
    </location>
</feature>
<organism evidence="2 3">
    <name type="scientific">Aspergillus terreus</name>
    <dbReference type="NCBI Taxonomy" id="33178"/>
    <lineage>
        <taxon>Eukaryota</taxon>
        <taxon>Fungi</taxon>
        <taxon>Dikarya</taxon>
        <taxon>Ascomycota</taxon>
        <taxon>Pezizomycotina</taxon>
        <taxon>Eurotiomycetes</taxon>
        <taxon>Eurotiomycetidae</taxon>
        <taxon>Eurotiales</taxon>
        <taxon>Aspergillaceae</taxon>
        <taxon>Aspergillus</taxon>
        <taxon>Aspergillus subgen. Circumdati</taxon>
    </lineage>
</organism>